<protein>
    <submittedName>
        <fullName evidence="1">Uncharacterized protein</fullName>
    </submittedName>
</protein>
<accession>A0A1G5ZFJ6</accession>
<keyword evidence="2" id="KW-1185">Reference proteome</keyword>
<proteinExistence type="predicted"/>
<name>A0A1G5ZFJ6_9BACT</name>
<evidence type="ECO:0000313" key="2">
    <source>
        <dbReference type="Proteomes" id="UP000198756"/>
    </source>
</evidence>
<dbReference type="EMBL" id="FMXE01000035">
    <property type="protein sequence ID" value="SDA93362.1"/>
    <property type="molecule type" value="Genomic_DNA"/>
</dbReference>
<sequence length="56" mass="6591">MNWQKASRTLAFCFSAWAGSLLPHKEFLENKVNLLRDFSNFKPKHTINAIRNTHYP</sequence>
<dbReference type="Proteomes" id="UP000198756">
    <property type="component" value="Unassembled WGS sequence"/>
</dbReference>
<dbReference type="STRING" id="279824.SAMN03080617_03714"/>
<evidence type="ECO:0000313" key="1">
    <source>
        <dbReference type="EMBL" id="SDA93362.1"/>
    </source>
</evidence>
<organism evidence="1 2">
    <name type="scientific">Algoriphagus alkaliphilus</name>
    <dbReference type="NCBI Taxonomy" id="279824"/>
    <lineage>
        <taxon>Bacteria</taxon>
        <taxon>Pseudomonadati</taxon>
        <taxon>Bacteroidota</taxon>
        <taxon>Cytophagia</taxon>
        <taxon>Cytophagales</taxon>
        <taxon>Cyclobacteriaceae</taxon>
        <taxon>Algoriphagus</taxon>
    </lineage>
</organism>
<gene>
    <name evidence="1" type="ORF">SAMN03080617_03714</name>
</gene>
<dbReference type="AlphaFoldDB" id="A0A1G5ZFJ6"/>
<reference evidence="2" key="1">
    <citation type="submission" date="2016-10" db="EMBL/GenBank/DDBJ databases">
        <authorList>
            <person name="Varghese N."/>
            <person name="Submissions S."/>
        </authorList>
    </citation>
    <scope>NUCLEOTIDE SEQUENCE [LARGE SCALE GENOMIC DNA]</scope>
    <source>
        <strain evidence="2">DSM 22703</strain>
    </source>
</reference>